<dbReference type="EMBL" id="JAACJJ010000058">
    <property type="protein sequence ID" value="KAF5310083.1"/>
    <property type="molecule type" value="Genomic_DNA"/>
</dbReference>
<accession>A0A8H5ASG3</accession>
<evidence type="ECO:0000256" key="1">
    <source>
        <dbReference type="SAM" id="SignalP"/>
    </source>
</evidence>
<sequence length="429" mass="48260">MLVFFALCAFLQTPLGASVPPSNTSSSAATPDAFGAMACECPISSSDDGGEHLRTVYDIVKSCLLTIFACVWQSAHPNINGPRDSGWARLKRRIVTMLCMIIAPEAALVWALQQRSSAKEIAETYNKEFAKVEMETSLWRKVKGWFLPLPKETTWRGDGQLWTTTHGFFIQMGGFILYDNGYPKEVLNYERLAELLRSEKIDAPAVTERDLQDRSKGDAISKAIVVVQTIWFVLQCFARWGQHLPLSELEVITLAFAVMNAAIYAVWWNKPQGVDMAISVPLKSAKEEVGVSTISTDEVLQEEINGSEHPQLRESVSLHQGDYQQLHVDDGLPLIPRDEQQWDESTGERHSWLRRKLREDREQHSPPLFFLCYLPIRIVGSVFRPLGKMLGGHLHVSLAQYLAPSTSLHGHWSSPHTLTVYFGGFQQSY</sequence>
<reference evidence="2 3" key="1">
    <citation type="journal article" date="2020" name="ISME J.">
        <title>Uncovering the hidden diversity of litter-decomposition mechanisms in mushroom-forming fungi.</title>
        <authorList>
            <person name="Floudas D."/>
            <person name="Bentzer J."/>
            <person name="Ahren D."/>
            <person name="Johansson T."/>
            <person name="Persson P."/>
            <person name="Tunlid A."/>
        </authorList>
    </citation>
    <scope>NUCLEOTIDE SEQUENCE [LARGE SCALE GENOMIC DNA]</scope>
    <source>
        <strain evidence="2 3">CBS 101986</strain>
    </source>
</reference>
<dbReference type="PANTHER" id="PTHR35043:SF7">
    <property type="entry name" value="TRANSCRIPTION FACTOR DOMAIN-CONTAINING PROTEIN"/>
    <property type="match status" value="1"/>
</dbReference>
<gene>
    <name evidence="2" type="ORF">D9619_010539</name>
</gene>
<proteinExistence type="predicted"/>
<dbReference type="OrthoDB" id="9451547at2759"/>
<keyword evidence="3" id="KW-1185">Reference proteome</keyword>
<feature type="signal peptide" evidence="1">
    <location>
        <begin position="1"/>
        <end position="16"/>
    </location>
</feature>
<dbReference type="PANTHER" id="PTHR35043">
    <property type="entry name" value="TRANSCRIPTION FACTOR DOMAIN-CONTAINING PROTEIN"/>
    <property type="match status" value="1"/>
</dbReference>
<evidence type="ECO:0000313" key="2">
    <source>
        <dbReference type="EMBL" id="KAF5310083.1"/>
    </source>
</evidence>
<protein>
    <submittedName>
        <fullName evidence="2">Uncharacterized protein</fullName>
    </submittedName>
</protein>
<feature type="chain" id="PRO_5034473179" evidence="1">
    <location>
        <begin position="17"/>
        <end position="429"/>
    </location>
</feature>
<evidence type="ECO:0000313" key="3">
    <source>
        <dbReference type="Proteomes" id="UP000567179"/>
    </source>
</evidence>
<organism evidence="2 3">
    <name type="scientific">Psilocybe cf. subviscida</name>
    <dbReference type="NCBI Taxonomy" id="2480587"/>
    <lineage>
        <taxon>Eukaryota</taxon>
        <taxon>Fungi</taxon>
        <taxon>Dikarya</taxon>
        <taxon>Basidiomycota</taxon>
        <taxon>Agaricomycotina</taxon>
        <taxon>Agaricomycetes</taxon>
        <taxon>Agaricomycetidae</taxon>
        <taxon>Agaricales</taxon>
        <taxon>Agaricineae</taxon>
        <taxon>Strophariaceae</taxon>
        <taxon>Psilocybe</taxon>
    </lineage>
</organism>
<comment type="caution">
    <text evidence="2">The sequence shown here is derived from an EMBL/GenBank/DDBJ whole genome shotgun (WGS) entry which is preliminary data.</text>
</comment>
<dbReference type="Proteomes" id="UP000567179">
    <property type="component" value="Unassembled WGS sequence"/>
</dbReference>
<name>A0A8H5ASG3_9AGAR</name>
<keyword evidence="1" id="KW-0732">Signal</keyword>
<dbReference type="AlphaFoldDB" id="A0A8H5ASG3"/>